<comment type="caution">
    <text evidence="9">The sequence shown here is derived from an EMBL/GenBank/DDBJ whole genome shotgun (WGS) entry which is preliminary data.</text>
</comment>
<keyword evidence="4" id="KW-0288">FMN</keyword>
<sequence>MASSVRLTQRAVRSSTAILAQSLTKQQCPRISRTALPGKRLNSTTTTTPSTAAPTPSPTPPAPAPASSPAPTPSPSTSYSYSSRSESYTASRAKILLYSTALATTGYLAYFYATDTRASVHQWVVPRLIRTVWPDAEDAHDVGVQAMKSLYPVNLHVRERSTAAVDARLGLSVFGHQLSNPIGISAGLDKHADIIDPLFALGAGVVEVGGCTPLAQPGNPKPRMFRVAGIDGLINRYGLNSHGADDMAMRLRNRVRLYARANGLTEAEVLNGENSDVPPGSLAAGRLLAVQIAKNKDTPEQDVGAVSRDYTYCVSRLAPYADILVVNVSSPNTPGLRDLQAVEPLTEILSAVVDEARRAERKTKPKVMVKVSPDEDEEAQMEGIVQAVWRSGVDGVIVGNTTKRRVGVVPPGVAVTSKEAATLGETGGYSGPMMFGRTLELVKRYRKMLDGQSLALTQPGRDGKRSVHEEKNDIADEAVGASLGALEGTASGMVPDDMTKTPLSKTSTRGRETVDGSRSQKVIFATGGISTGEQALQILNAGASLAMVYTGLVYGGAGTVTRIKGEMKQAMDEKKA</sequence>
<organism evidence="9 10">
    <name type="scientific">Apiospora kogelbergensis</name>
    <dbReference type="NCBI Taxonomy" id="1337665"/>
    <lineage>
        <taxon>Eukaryota</taxon>
        <taxon>Fungi</taxon>
        <taxon>Dikarya</taxon>
        <taxon>Ascomycota</taxon>
        <taxon>Pezizomycotina</taxon>
        <taxon>Sordariomycetes</taxon>
        <taxon>Xylariomycetidae</taxon>
        <taxon>Amphisphaeriales</taxon>
        <taxon>Apiosporaceae</taxon>
        <taxon>Apiospora</taxon>
    </lineage>
</organism>
<dbReference type="PANTHER" id="PTHR48109">
    <property type="entry name" value="DIHYDROOROTATE DEHYDROGENASE (QUINONE), MITOCHONDRIAL-RELATED"/>
    <property type="match status" value="1"/>
</dbReference>
<evidence type="ECO:0000313" key="10">
    <source>
        <dbReference type="Proteomes" id="UP001392437"/>
    </source>
</evidence>
<evidence type="ECO:0000259" key="8">
    <source>
        <dbReference type="Pfam" id="PF01180"/>
    </source>
</evidence>
<feature type="region of interest" description="Disordered" evidence="7">
    <location>
        <begin position="453"/>
        <end position="474"/>
    </location>
</feature>
<name>A0AAW0QPL4_9PEZI</name>
<dbReference type="EMBL" id="JAQQWP010000008">
    <property type="protein sequence ID" value="KAK8106483.1"/>
    <property type="molecule type" value="Genomic_DNA"/>
</dbReference>
<proteinExistence type="predicted"/>
<feature type="compositionally biased region" description="Pro residues" evidence="7">
    <location>
        <begin position="55"/>
        <end position="74"/>
    </location>
</feature>
<dbReference type="GO" id="GO:0006207">
    <property type="term" value="P:'de novo' pyrimidine nucleobase biosynthetic process"/>
    <property type="evidence" value="ECO:0007669"/>
    <property type="project" value="InterPro"/>
</dbReference>
<dbReference type="NCBIfam" id="TIGR01036">
    <property type="entry name" value="pyrD_sub2"/>
    <property type="match status" value="1"/>
</dbReference>
<dbReference type="Proteomes" id="UP001392437">
    <property type="component" value="Unassembled WGS sequence"/>
</dbReference>
<dbReference type="Gene3D" id="3.20.20.70">
    <property type="entry name" value="Aldolase class I"/>
    <property type="match status" value="2"/>
</dbReference>
<evidence type="ECO:0000256" key="6">
    <source>
        <dbReference type="ARBA" id="ARBA00023136"/>
    </source>
</evidence>
<comment type="pathway">
    <text evidence="2">Pyrimidine metabolism; UMP biosynthesis via de novo pathway.</text>
</comment>
<dbReference type="GO" id="GO:0004152">
    <property type="term" value="F:dihydroorotate dehydrogenase activity"/>
    <property type="evidence" value="ECO:0007669"/>
    <property type="project" value="InterPro"/>
</dbReference>
<dbReference type="SUPFAM" id="SSF51395">
    <property type="entry name" value="FMN-linked oxidoreductases"/>
    <property type="match status" value="1"/>
</dbReference>
<keyword evidence="6" id="KW-0472">Membrane</keyword>
<feature type="region of interest" description="Disordered" evidence="7">
    <location>
        <begin position="29"/>
        <end position="82"/>
    </location>
</feature>
<evidence type="ECO:0000256" key="2">
    <source>
        <dbReference type="ARBA" id="ARBA00004725"/>
    </source>
</evidence>
<feature type="compositionally biased region" description="Basic and acidic residues" evidence="7">
    <location>
        <begin position="461"/>
        <end position="474"/>
    </location>
</feature>
<dbReference type="FunFam" id="3.20.20.70:FF:000242">
    <property type="entry name" value="Dihydroorotate reductase PyrE"/>
    <property type="match status" value="1"/>
</dbReference>
<dbReference type="PANTHER" id="PTHR48109:SF4">
    <property type="entry name" value="DIHYDROOROTATE DEHYDROGENASE (QUINONE), MITOCHONDRIAL"/>
    <property type="match status" value="1"/>
</dbReference>
<evidence type="ECO:0000313" key="9">
    <source>
        <dbReference type="EMBL" id="KAK8106483.1"/>
    </source>
</evidence>
<evidence type="ECO:0000256" key="5">
    <source>
        <dbReference type="ARBA" id="ARBA00023002"/>
    </source>
</evidence>
<feature type="domain" description="Dihydroorotate dehydrogenase catalytic" evidence="8">
    <location>
        <begin position="171"/>
        <end position="451"/>
    </location>
</feature>
<evidence type="ECO:0000256" key="7">
    <source>
        <dbReference type="SAM" id="MobiDB-lite"/>
    </source>
</evidence>
<dbReference type="InterPro" id="IPR005720">
    <property type="entry name" value="Dihydroorotate_DH_cat"/>
</dbReference>
<evidence type="ECO:0000256" key="3">
    <source>
        <dbReference type="ARBA" id="ARBA00022630"/>
    </source>
</evidence>
<dbReference type="AlphaFoldDB" id="A0AAW0QPL4"/>
<dbReference type="GO" id="GO:0005743">
    <property type="term" value="C:mitochondrial inner membrane"/>
    <property type="evidence" value="ECO:0007669"/>
    <property type="project" value="TreeGrafter"/>
</dbReference>
<evidence type="ECO:0000256" key="4">
    <source>
        <dbReference type="ARBA" id="ARBA00022643"/>
    </source>
</evidence>
<feature type="region of interest" description="Disordered" evidence="7">
    <location>
        <begin position="486"/>
        <end position="515"/>
    </location>
</feature>
<feature type="domain" description="Dihydroorotate dehydrogenase catalytic" evidence="8">
    <location>
        <begin position="520"/>
        <end position="571"/>
    </location>
</feature>
<dbReference type="InterPro" id="IPR005719">
    <property type="entry name" value="Dihydroorotate_DH_2"/>
</dbReference>
<dbReference type="CDD" id="cd04738">
    <property type="entry name" value="DHOD_2_like"/>
    <property type="match status" value="1"/>
</dbReference>
<feature type="compositionally biased region" description="Low complexity" evidence="7">
    <location>
        <begin position="43"/>
        <end position="54"/>
    </location>
</feature>
<gene>
    <name evidence="9" type="ORF">PG999_009842</name>
</gene>
<evidence type="ECO:0000256" key="1">
    <source>
        <dbReference type="ARBA" id="ARBA00001917"/>
    </source>
</evidence>
<dbReference type="InterPro" id="IPR013785">
    <property type="entry name" value="Aldolase_TIM"/>
</dbReference>
<dbReference type="GO" id="GO:0009220">
    <property type="term" value="P:pyrimidine ribonucleotide biosynthetic process"/>
    <property type="evidence" value="ECO:0007669"/>
    <property type="project" value="TreeGrafter"/>
</dbReference>
<accession>A0AAW0QPL4</accession>
<keyword evidence="5" id="KW-0560">Oxidoreductase</keyword>
<reference evidence="9 10" key="1">
    <citation type="submission" date="2023-01" db="EMBL/GenBank/DDBJ databases">
        <title>Analysis of 21 Apiospora genomes using comparative genomics revels a genus with tremendous synthesis potential of carbohydrate active enzymes and secondary metabolites.</title>
        <authorList>
            <person name="Sorensen T."/>
        </authorList>
    </citation>
    <scope>NUCLEOTIDE SEQUENCE [LARGE SCALE GENOMIC DNA]</scope>
    <source>
        <strain evidence="9 10">CBS 117206</strain>
    </source>
</reference>
<keyword evidence="10" id="KW-1185">Reference proteome</keyword>
<comment type="cofactor">
    <cofactor evidence="1">
        <name>FMN</name>
        <dbReference type="ChEBI" id="CHEBI:58210"/>
    </cofactor>
</comment>
<keyword evidence="3" id="KW-0285">Flavoprotein</keyword>
<dbReference type="Pfam" id="PF01180">
    <property type="entry name" value="DHO_dh"/>
    <property type="match status" value="2"/>
</dbReference>
<protein>
    <submittedName>
        <fullName evidence="9">Dihydroorotate dehydrogenase</fullName>
    </submittedName>
</protein>
<dbReference type="InterPro" id="IPR050074">
    <property type="entry name" value="DHO_dehydrogenase"/>
</dbReference>